<evidence type="ECO:0000313" key="2">
    <source>
        <dbReference type="Proteomes" id="UP000321717"/>
    </source>
</evidence>
<name>A0A512HPE7_9HYPH</name>
<dbReference type="InterPro" id="IPR017042">
    <property type="entry name" value="UCP036055"/>
</dbReference>
<dbReference type="PIRSF" id="PIRSF036055">
    <property type="entry name" value="UCP036055"/>
    <property type="match status" value="1"/>
</dbReference>
<organism evidence="1 2">
    <name type="scientific">Ciceribacter naphthalenivorans</name>
    <dbReference type="NCBI Taxonomy" id="1118451"/>
    <lineage>
        <taxon>Bacteria</taxon>
        <taxon>Pseudomonadati</taxon>
        <taxon>Pseudomonadota</taxon>
        <taxon>Alphaproteobacteria</taxon>
        <taxon>Hyphomicrobiales</taxon>
        <taxon>Rhizobiaceae</taxon>
        <taxon>Ciceribacter</taxon>
    </lineage>
</organism>
<dbReference type="OrthoDB" id="8304384at2"/>
<accession>A0A512HPE7</accession>
<dbReference type="RefSeq" id="WP_055971821.1">
    <property type="nucleotide sequence ID" value="NZ_BJZP01000033.1"/>
</dbReference>
<keyword evidence="2" id="KW-1185">Reference proteome</keyword>
<sequence>MSALMIFDLAPVGAVISWSDGRPRPPEDRIHTLAGWKRDNAVGRLVRKRSHAVMAQSRIPACFKVTTDGVDDLGVIIGPDFRTFSVDCVLTFAVLERPQIGSIRIFDGDAEDAELLHLAANRDHAEIWLRSCGFTNTMLREVTADEVAADRIEGRVA</sequence>
<dbReference type="EMBL" id="BJZP01000033">
    <property type="protein sequence ID" value="GEO87260.1"/>
    <property type="molecule type" value="Genomic_DNA"/>
</dbReference>
<comment type="caution">
    <text evidence="1">The sequence shown here is derived from an EMBL/GenBank/DDBJ whole genome shotgun (WGS) entry which is preliminary data.</text>
</comment>
<reference evidence="1 2" key="1">
    <citation type="submission" date="2019-07" db="EMBL/GenBank/DDBJ databases">
        <title>Whole genome shotgun sequence of Rhizobium naphthalenivorans NBRC 107585.</title>
        <authorList>
            <person name="Hosoyama A."/>
            <person name="Uohara A."/>
            <person name="Ohji S."/>
            <person name="Ichikawa N."/>
        </authorList>
    </citation>
    <scope>NUCLEOTIDE SEQUENCE [LARGE SCALE GENOMIC DNA]</scope>
    <source>
        <strain evidence="1 2">NBRC 107585</strain>
    </source>
</reference>
<proteinExistence type="predicted"/>
<dbReference type="AlphaFoldDB" id="A0A512HPE7"/>
<protein>
    <submittedName>
        <fullName evidence="1">Uncharacterized protein</fullName>
    </submittedName>
</protein>
<gene>
    <name evidence="1" type="ORF">RNA01_41920</name>
</gene>
<dbReference type="Proteomes" id="UP000321717">
    <property type="component" value="Unassembled WGS sequence"/>
</dbReference>
<evidence type="ECO:0000313" key="1">
    <source>
        <dbReference type="EMBL" id="GEO87260.1"/>
    </source>
</evidence>